<dbReference type="Pfam" id="PF00096">
    <property type="entry name" value="zf-C2H2"/>
    <property type="match status" value="1"/>
</dbReference>
<dbReference type="GO" id="GO:0010468">
    <property type="term" value="P:regulation of gene expression"/>
    <property type="evidence" value="ECO:0007669"/>
    <property type="project" value="TreeGrafter"/>
</dbReference>
<gene>
    <name evidence="10" type="ORF">PDE_07134</name>
</gene>
<evidence type="ECO:0000313" key="10">
    <source>
        <dbReference type="EMBL" id="EPS32174.1"/>
    </source>
</evidence>
<dbReference type="GO" id="GO:0008270">
    <property type="term" value="F:zinc ion binding"/>
    <property type="evidence" value="ECO:0007669"/>
    <property type="project" value="UniProtKB-KW"/>
</dbReference>
<feature type="compositionally biased region" description="Polar residues" evidence="8">
    <location>
        <begin position="175"/>
        <end position="184"/>
    </location>
</feature>
<evidence type="ECO:0000259" key="9">
    <source>
        <dbReference type="PROSITE" id="PS50157"/>
    </source>
</evidence>
<proteinExistence type="predicted"/>
<feature type="compositionally biased region" description="Basic residues" evidence="8">
    <location>
        <begin position="216"/>
        <end position="227"/>
    </location>
</feature>
<dbReference type="GO" id="GO:0005634">
    <property type="term" value="C:nucleus"/>
    <property type="evidence" value="ECO:0007669"/>
    <property type="project" value="UniProtKB-SubCell"/>
</dbReference>
<dbReference type="Proteomes" id="UP000019376">
    <property type="component" value="Unassembled WGS sequence"/>
</dbReference>
<name>S7ZP63_PENO1</name>
<dbReference type="Gene3D" id="3.30.160.60">
    <property type="entry name" value="Classic Zinc Finger"/>
    <property type="match status" value="2"/>
</dbReference>
<evidence type="ECO:0000256" key="6">
    <source>
        <dbReference type="ARBA" id="ARBA00023242"/>
    </source>
</evidence>
<keyword evidence="2" id="KW-0479">Metal-binding</keyword>
<dbReference type="PhylomeDB" id="S7ZP63"/>
<organism evidence="10 11">
    <name type="scientific">Penicillium oxalicum (strain 114-2 / CGMCC 5302)</name>
    <name type="common">Penicillium decumbens</name>
    <dbReference type="NCBI Taxonomy" id="933388"/>
    <lineage>
        <taxon>Eukaryota</taxon>
        <taxon>Fungi</taxon>
        <taxon>Dikarya</taxon>
        <taxon>Ascomycota</taxon>
        <taxon>Pezizomycotina</taxon>
        <taxon>Eurotiomycetes</taxon>
        <taxon>Eurotiomycetidae</taxon>
        <taxon>Eurotiales</taxon>
        <taxon>Aspergillaceae</taxon>
        <taxon>Penicillium</taxon>
    </lineage>
</organism>
<dbReference type="PROSITE" id="PS00028">
    <property type="entry name" value="ZINC_FINGER_C2H2_1"/>
    <property type="match status" value="1"/>
</dbReference>
<dbReference type="eggNOG" id="KOG1721">
    <property type="taxonomic scope" value="Eukaryota"/>
</dbReference>
<evidence type="ECO:0000256" key="1">
    <source>
        <dbReference type="ARBA" id="ARBA00004123"/>
    </source>
</evidence>
<dbReference type="PANTHER" id="PTHR16515">
    <property type="entry name" value="PR DOMAIN ZINC FINGER PROTEIN"/>
    <property type="match status" value="1"/>
</dbReference>
<dbReference type="PANTHER" id="PTHR16515:SF66">
    <property type="entry name" value="C2H2-TYPE DOMAIN-CONTAINING PROTEIN"/>
    <property type="match status" value="1"/>
</dbReference>
<feature type="compositionally biased region" description="Polar residues" evidence="8">
    <location>
        <begin position="24"/>
        <end position="47"/>
    </location>
</feature>
<dbReference type="InterPro" id="IPR050331">
    <property type="entry name" value="Zinc_finger"/>
</dbReference>
<feature type="compositionally biased region" description="Polar residues" evidence="8">
    <location>
        <begin position="142"/>
        <end position="159"/>
    </location>
</feature>
<keyword evidence="3" id="KW-0677">Repeat</keyword>
<comment type="subcellular location">
    <subcellularLocation>
        <location evidence="1">Nucleus</location>
    </subcellularLocation>
</comment>
<feature type="region of interest" description="Disordered" evidence="8">
    <location>
        <begin position="1"/>
        <end position="280"/>
    </location>
</feature>
<keyword evidence="6" id="KW-0539">Nucleus</keyword>
<sequence>MSDDRPTSSIVSILNNYDHPSFAVRSNQNPPQTSGSPQINSQQLTHQPSPPIYEPSVVRQGTASQSPTASPRGRQYHAEFTSDAGPVASPGSSNGSSYGHLSSQGSSNAYHPYARGDAQQGTFRHPSRGPAAPRTPPEILNDPSTETQSPRSQSESSRGTGRKNKYPCPYARSHGCTSTFTTSGHAARHGKKHTGEKSVHCPICNKAFTRKDNMKQHIRTHRARSRDKHSASGDAESDSRWANPRSDTTEGAQASSRTPSQSTVTSTMVPSPVPGPQPPS</sequence>
<dbReference type="STRING" id="933388.S7ZP63"/>
<reference evidence="10 11" key="1">
    <citation type="journal article" date="2013" name="PLoS ONE">
        <title>Genomic and secretomic analyses reveal unique features of the lignocellulolytic enzyme system of Penicillium decumbens.</title>
        <authorList>
            <person name="Liu G."/>
            <person name="Zhang L."/>
            <person name="Wei X."/>
            <person name="Zou G."/>
            <person name="Qin Y."/>
            <person name="Ma L."/>
            <person name="Li J."/>
            <person name="Zheng H."/>
            <person name="Wang S."/>
            <person name="Wang C."/>
            <person name="Xun L."/>
            <person name="Zhao G.-P."/>
            <person name="Zhou Z."/>
            <person name="Qu Y."/>
        </authorList>
    </citation>
    <scope>NUCLEOTIDE SEQUENCE [LARGE SCALE GENOMIC DNA]</scope>
    <source>
        <strain evidence="11">114-2 / CGMCC 5302</strain>
    </source>
</reference>
<dbReference type="SUPFAM" id="SSF57667">
    <property type="entry name" value="beta-beta-alpha zinc fingers"/>
    <property type="match status" value="1"/>
</dbReference>
<feature type="domain" description="C2H2-type" evidence="9">
    <location>
        <begin position="166"/>
        <end position="198"/>
    </location>
</feature>
<dbReference type="SMART" id="SM00355">
    <property type="entry name" value="ZnF_C2H2"/>
    <property type="match status" value="1"/>
</dbReference>
<evidence type="ECO:0000256" key="7">
    <source>
        <dbReference type="PROSITE-ProRule" id="PRU00042"/>
    </source>
</evidence>
<dbReference type="PROSITE" id="PS50157">
    <property type="entry name" value="ZINC_FINGER_C2H2_2"/>
    <property type="match status" value="2"/>
</dbReference>
<dbReference type="InterPro" id="IPR036236">
    <property type="entry name" value="Znf_C2H2_sf"/>
</dbReference>
<evidence type="ECO:0000313" key="11">
    <source>
        <dbReference type="Proteomes" id="UP000019376"/>
    </source>
</evidence>
<dbReference type="HOGENOM" id="CLU_081334_1_0_1"/>
<dbReference type="OrthoDB" id="6365676at2759"/>
<dbReference type="InterPro" id="IPR013087">
    <property type="entry name" value="Znf_C2H2_type"/>
</dbReference>
<evidence type="ECO:0000256" key="5">
    <source>
        <dbReference type="ARBA" id="ARBA00022833"/>
    </source>
</evidence>
<feature type="compositionally biased region" description="Low complexity" evidence="8">
    <location>
        <begin position="91"/>
        <end position="107"/>
    </location>
</feature>
<feature type="compositionally biased region" description="Polar residues" evidence="8">
    <location>
        <begin position="59"/>
        <end position="69"/>
    </location>
</feature>
<keyword evidence="11" id="KW-1185">Reference proteome</keyword>
<accession>S7ZP63</accession>
<keyword evidence="5" id="KW-0862">Zinc</keyword>
<feature type="compositionally biased region" description="Pro residues" evidence="8">
    <location>
        <begin position="271"/>
        <end position="280"/>
    </location>
</feature>
<evidence type="ECO:0000256" key="3">
    <source>
        <dbReference type="ARBA" id="ARBA00022737"/>
    </source>
</evidence>
<dbReference type="EMBL" id="KB644414">
    <property type="protein sequence ID" value="EPS32174.1"/>
    <property type="molecule type" value="Genomic_DNA"/>
</dbReference>
<evidence type="ECO:0000256" key="8">
    <source>
        <dbReference type="SAM" id="MobiDB-lite"/>
    </source>
</evidence>
<feature type="compositionally biased region" description="Polar residues" evidence="8">
    <location>
        <begin position="245"/>
        <end position="268"/>
    </location>
</feature>
<evidence type="ECO:0000256" key="4">
    <source>
        <dbReference type="ARBA" id="ARBA00022771"/>
    </source>
</evidence>
<keyword evidence="4 7" id="KW-0863">Zinc-finger</keyword>
<dbReference type="FunFam" id="3.30.160.60:FF:001067">
    <property type="entry name" value="C2H2 transcription factor (Egr2)"/>
    <property type="match status" value="1"/>
</dbReference>
<feature type="domain" description="C2H2-type" evidence="9">
    <location>
        <begin position="199"/>
        <end position="226"/>
    </location>
</feature>
<protein>
    <recommendedName>
        <fullName evidence="9">C2H2-type domain-containing protein</fullName>
    </recommendedName>
</protein>
<dbReference type="AlphaFoldDB" id="S7ZP63"/>
<evidence type="ECO:0000256" key="2">
    <source>
        <dbReference type="ARBA" id="ARBA00022723"/>
    </source>
</evidence>